<gene>
    <name evidence="2" type="ORF">FD30_GL000805</name>
</gene>
<evidence type="ECO:0000313" key="3">
    <source>
        <dbReference type="Proteomes" id="UP000051162"/>
    </source>
</evidence>
<keyword evidence="3" id="KW-1185">Reference proteome</keyword>
<evidence type="ECO:0000313" key="2">
    <source>
        <dbReference type="EMBL" id="KRK73062.1"/>
    </source>
</evidence>
<organism evidence="2 3">
    <name type="scientific">Levilactobacillus namurensis DSM 19117</name>
    <dbReference type="NCBI Taxonomy" id="1423773"/>
    <lineage>
        <taxon>Bacteria</taxon>
        <taxon>Bacillati</taxon>
        <taxon>Bacillota</taxon>
        <taxon>Bacilli</taxon>
        <taxon>Lactobacillales</taxon>
        <taxon>Lactobacillaceae</taxon>
        <taxon>Levilactobacillus</taxon>
    </lineage>
</organism>
<dbReference type="PATRIC" id="fig|1423773.3.peg.826"/>
<dbReference type="Proteomes" id="UP000051162">
    <property type="component" value="Unassembled WGS sequence"/>
</dbReference>
<name>A0A0R1JNN6_9LACO</name>
<dbReference type="OrthoDB" id="9797178at2"/>
<evidence type="ECO:0000259" key="1">
    <source>
        <dbReference type="PROSITE" id="PS51186"/>
    </source>
</evidence>
<dbReference type="GO" id="GO:0016747">
    <property type="term" value="F:acyltransferase activity, transferring groups other than amino-acyl groups"/>
    <property type="evidence" value="ECO:0007669"/>
    <property type="project" value="InterPro"/>
</dbReference>
<dbReference type="Pfam" id="PF00583">
    <property type="entry name" value="Acetyltransf_1"/>
    <property type="match status" value="1"/>
</dbReference>
<accession>A0A0R1JNN6</accession>
<proteinExistence type="predicted"/>
<protein>
    <submittedName>
        <fullName evidence="2">Acetyltransferase</fullName>
    </submittedName>
</protein>
<dbReference type="CDD" id="cd04301">
    <property type="entry name" value="NAT_SF"/>
    <property type="match status" value="1"/>
</dbReference>
<dbReference type="GeneID" id="84783048"/>
<dbReference type="EMBL" id="AZDT01000063">
    <property type="protein sequence ID" value="KRK73062.1"/>
    <property type="molecule type" value="Genomic_DNA"/>
</dbReference>
<dbReference type="STRING" id="1423773.FD30_GL000805"/>
<comment type="caution">
    <text evidence="2">The sequence shown here is derived from an EMBL/GenBank/DDBJ whole genome shotgun (WGS) entry which is preliminary data.</text>
</comment>
<dbReference type="SUPFAM" id="SSF55729">
    <property type="entry name" value="Acyl-CoA N-acyltransferases (Nat)"/>
    <property type="match status" value="1"/>
</dbReference>
<dbReference type="PROSITE" id="PS51186">
    <property type="entry name" value="GNAT"/>
    <property type="match status" value="1"/>
</dbReference>
<feature type="domain" description="N-acetyltransferase" evidence="1">
    <location>
        <begin position="3"/>
        <end position="154"/>
    </location>
</feature>
<dbReference type="Gene3D" id="3.40.630.30">
    <property type="match status" value="1"/>
</dbReference>
<dbReference type="AlphaFoldDB" id="A0A0R1JNN6"/>
<keyword evidence="2" id="KW-0808">Transferase</keyword>
<dbReference type="InterPro" id="IPR000182">
    <property type="entry name" value="GNAT_dom"/>
</dbReference>
<dbReference type="RefSeq" id="WP_056944822.1">
    <property type="nucleotide sequence ID" value="NZ_AZDT01000063.1"/>
</dbReference>
<reference evidence="2 3" key="1">
    <citation type="journal article" date="2015" name="Genome Announc.">
        <title>Expanding the biotechnology potential of lactobacilli through comparative genomics of 213 strains and associated genera.</title>
        <authorList>
            <person name="Sun Z."/>
            <person name="Harris H.M."/>
            <person name="McCann A."/>
            <person name="Guo C."/>
            <person name="Argimon S."/>
            <person name="Zhang W."/>
            <person name="Yang X."/>
            <person name="Jeffery I.B."/>
            <person name="Cooney J.C."/>
            <person name="Kagawa T.F."/>
            <person name="Liu W."/>
            <person name="Song Y."/>
            <person name="Salvetti E."/>
            <person name="Wrobel A."/>
            <person name="Rasinkangas P."/>
            <person name="Parkhill J."/>
            <person name="Rea M.C."/>
            <person name="O'Sullivan O."/>
            <person name="Ritari J."/>
            <person name="Douillard F.P."/>
            <person name="Paul Ross R."/>
            <person name="Yang R."/>
            <person name="Briner A.E."/>
            <person name="Felis G.E."/>
            <person name="de Vos W.M."/>
            <person name="Barrangou R."/>
            <person name="Klaenhammer T.R."/>
            <person name="Caufield P.W."/>
            <person name="Cui Y."/>
            <person name="Zhang H."/>
            <person name="O'Toole P.W."/>
        </authorList>
    </citation>
    <scope>NUCLEOTIDE SEQUENCE [LARGE SCALE GENOMIC DNA]</scope>
    <source>
        <strain evidence="2 3">DSM 19117</strain>
    </source>
</reference>
<sequence length="178" mass="19307">MNLSFETIQPTDFDQVDQLVTDAFAPIPESDGSEVDLIHQLRTSYDYQPSFEMVVRPGDGSIVGHGLLTPVTVRGNVHTTSILALAPLAVAPDWQGNGVGTQLMQELESRAQLAGYPAISVVGDSRYYGRHGYVMAEDFAIHNSLHVPMGNHLIKTLRAGALAHVGGMLEYPAAFNKF</sequence>
<dbReference type="InterPro" id="IPR016181">
    <property type="entry name" value="Acyl_CoA_acyltransferase"/>
</dbReference>